<comment type="caution">
    <text evidence="1">The sequence shown here is derived from an EMBL/GenBank/DDBJ whole genome shotgun (WGS) entry which is preliminary data.</text>
</comment>
<keyword evidence="2" id="KW-1185">Reference proteome</keyword>
<dbReference type="RefSeq" id="WP_315878646.1">
    <property type="nucleotide sequence ID" value="NZ_JAWCTQ010000018.1"/>
</dbReference>
<organism evidence="1 2">
    <name type="scientific">Streptomyces tamarix</name>
    <dbReference type="NCBI Taxonomy" id="3078565"/>
    <lineage>
        <taxon>Bacteria</taxon>
        <taxon>Bacillati</taxon>
        <taxon>Actinomycetota</taxon>
        <taxon>Actinomycetes</taxon>
        <taxon>Kitasatosporales</taxon>
        <taxon>Streptomycetaceae</taxon>
        <taxon>Streptomyces</taxon>
    </lineage>
</organism>
<sequence>MTERHLTPVMVAAMYSDSELALVLADGQATSPAADALRDRLRQHLRDLVGPAEIHATRLADGRARDIVEHTIRHAQALARDPGGDPAIMLRLLAKATMFLLRYAHEAQRSP</sequence>
<name>A0ABU3QLD0_9ACTN</name>
<dbReference type="EMBL" id="JAWCTQ010000018">
    <property type="protein sequence ID" value="MDT9683573.1"/>
    <property type="molecule type" value="Genomic_DNA"/>
</dbReference>
<protein>
    <submittedName>
        <fullName evidence="1">DUF6415 family natural product biosynthesis protein</fullName>
    </submittedName>
</protein>
<dbReference type="Proteomes" id="UP001250181">
    <property type="component" value="Unassembled WGS sequence"/>
</dbReference>
<evidence type="ECO:0000313" key="2">
    <source>
        <dbReference type="Proteomes" id="UP001250181"/>
    </source>
</evidence>
<proteinExistence type="predicted"/>
<evidence type="ECO:0000313" key="1">
    <source>
        <dbReference type="EMBL" id="MDT9683573.1"/>
    </source>
</evidence>
<gene>
    <name evidence="1" type="ORF">RND61_16105</name>
</gene>
<dbReference type="InterPro" id="IPR046300">
    <property type="entry name" value="DUF6415"/>
</dbReference>
<reference evidence="1 2" key="1">
    <citation type="submission" date="2023-09" db="EMBL/GenBank/DDBJ databases">
        <title>Streptomyces sp. nov.: A antagonism against Alternaria gaisen Producing Streptochlin, Isolated from Tamarix root soil.</title>
        <authorList>
            <person name="Chen Y."/>
        </authorList>
    </citation>
    <scope>NUCLEOTIDE SEQUENCE [LARGE SCALE GENOMIC DNA]</scope>
    <source>
        <strain evidence="1 2">TRM76323</strain>
    </source>
</reference>
<accession>A0ABU3QLD0</accession>
<dbReference type="Pfam" id="PF19979">
    <property type="entry name" value="DUF6415"/>
    <property type="match status" value="1"/>
</dbReference>